<evidence type="ECO:0000256" key="1">
    <source>
        <dbReference type="SAM" id="MobiDB-lite"/>
    </source>
</evidence>
<dbReference type="RefSeq" id="WP_275821111.1">
    <property type="nucleotide sequence ID" value="NZ_JARHUD010000003.1"/>
</dbReference>
<gene>
    <name evidence="2" type="ORF">P2G67_06200</name>
</gene>
<dbReference type="PANTHER" id="PTHR36529">
    <property type="entry name" value="SLL1095 PROTEIN"/>
    <property type="match status" value="1"/>
</dbReference>
<dbReference type="Pfam" id="PF09837">
    <property type="entry name" value="DUF2064"/>
    <property type="match status" value="1"/>
</dbReference>
<evidence type="ECO:0000313" key="2">
    <source>
        <dbReference type="EMBL" id="MDF2095562.1"/>
    </source>
</evidence>
<dbReference type="Gene3D" id="3.90.550.10">
    <property type="entry name" value="Spore Coat Polysaccharide Biosynthesis Protein SpsA, Chain A"/>
    <property type="match status" value="1"/>
</dbReference>
<dbReference type="InterPro" id="IPR029044">
    <property type="entry name" value="Nucleotide-diphossugar_trans"/>
</dbReference>
<keyword evidence="3" id="KW-1185">Reference proteome</keyword>
<name>A0ABT5YL12_9PROT</name>
<dbReference type="PANTHER" id="PTHR36529:SF1">
    <property type="entry name" value="GLYCOSYLTRANSFERASE"/>
    <property type="match status" value="1"/>
</dbReference>
<dbReference type="Proteomes" id="UP001215503">
    <property type="component" value="Unassembled WGS sequence"/>
</dbReference>
<feature type="region of interest" description="Disordered" evidence="1">
    <location>
        <begin position="68"/>
        <end position="87"/>
    </location>
</feature>
<evidence type="ECO:0000313" key="3">
    <source>
        <dbReference type="Proteomes" id="UP001215503"/>
    </source>
</evidence>
<protein>
    <submittedName>
        <fullName evidence="2">Glycosyltransferase</fullName>
    </submittedName>
</protein>
<dbReference type="EMBL" id="JARHUD010000003">
    <property type="protein sequence ID" value="MDF2095562.1"/>
    <property type="molecule type" value="Genomic_DNA"/>
</dbReference>
<sequence>MMGSRNRLIVMCRQPRFGQGKQRLAREAGQLAAWRFQKIALAELLHRLQAPREWRLVVAVTPDAAARGSGRWASNHPRRPQGHGDLGQRMLNLLAPPPGRKGAALLVGSDVPGIDPATVRRAFFLLRRHDWVLGPADDGGFWAIGARCRPWRRPDFSGVAWGSKSVLQDTRARLPESLVLLEQRYDVDDAPALQRWQAERLKISSAVRHAP</sequence>
<organism evidence="2 3">
    <name type="scientific">Aquibaculum arenosum</name>
    <dbReference type="NCBI Taxonomy" id="3032591"/>
    <lineage>
        <taxon>Bacteria</taxon>
        <taxon>Pseudomonadati</taxon>
        <taxon>Pseudomonadota</taxon>
        <taxon>Alphaproteobacteria</taxon>
        <taxon>Rhodospirillales</taxon>
        <taxon>Rhodovibrionaceae</taxon>
        <taxon>Aquibaculum</taxon>
    </lineage>
</organism>
<dbReference type="SUPFAM" id="SSF53448">
    <property type="entry name" value="Nucleotide-diphospho-sugar transferases"/>
    <property type="match status" value="1"/>
</dbReference>
<dbReference type="InterPro" id="IPR018641">
    <property type="entry name" value="Trfase_1_rSAM/seldom-assoc"/>
</dbReference>
<reference evidence="2 3" key="1">
    <citation type="submission" date="2023-03" db="EMBL/GenBank/DDBJ databases">
        <title>Fodinicurvata sp. CAU 1616 isolated from sea sendiment.</title>
        <authorList>
            <person name="Kim W."/>
        </authorList>
    </citation>
    <scope>NUCLEOTIDE SEQUENCE [LARGE SCALE GENOMIC DNA]</scope>
    <source>
        <strain evidence="2 3">CAU 1616</strain>
    </source>
</reference>
<proteinExistence type="predicted"/>
<comment type="caution">
    <text evidence="2">The sequence shown here is derived from an EMBL/GenBank/DDBJ whole genome shotgun (WGS) entry which is preliminary data.</text>
</comment>
<accession>A0ABT5YL12</accession>